<keyword evidence="3" id="KW-1185">Reference proteome</keyword>
<dbReference type="EMBL" id="ML978158">
    <property type="protein sequence ID" value="KAF2035115.1"/>
    <property type="molecule type" value="Genomic_DNA"/>
</dbReference>
<sequence length="399" mass="45137">MCCIDRPAELPSSYGLQPKCSKSAPSSRASRLRSSTIINPGEYHQSPMGPVGGGTPGPPVASSVASPMPVDYRVSAPAPTLKQAAKPDVIVQPHQQAQDTLCILFIDKYAYYAQGTETDYSGQSPFELLQVPCHHVMSSRMPPPTGQIIHHHILARPKIMARRAQEDHLQRHWYQVLVTRCTPRHQRTRKLPMSRTRGCTGAERPWSATQSHSLLPDSPQVELHLAEEPHDCQVEYAPSVPQLHNIQHPCTDRKRKYPDQNFANLYESALSRIAQGVALELWYDYDWKYLATVGDALHFCLHLNSQDAHFFDLVARPDRRPLSTVEEDKFLTYEQVTSLQILDPDDKPWYIPSLKELNEVRILFNEAFSGENGQFQAKLAYQWPLHSFSACAVRYSCSE</sequence>
<feature type="region of interest" description="Disordered" evidence="1">
    <location>
        <begin position="14"/>
        <end position="33"/>
    </location>
</feature>
<comment type="caution">
    <text evidence="2">The sequence shown here is derived from an EMBL/GenBank/DDBJ whole genome shotgun (WGS) entry which is preliminary data.</text>
</comment>
<dbReference type="AlphaFoldDB" id="A0A9P4LS54"/>
<feature type="region of interest" description="Disordered" evidence="1">
    <location>
        <begin position="187"/>
        <end position="213"/>
    </location>
</feature>
<evidence type="ECO:0000256" key="1">
    <source>
        <dbReference type="SAM" id="MobiDB-lite"/>
    </source>
</evidence>
<reference evidence="2" key="1">
    <citation type="journal article" date="2020" name="Stud. Mycol.">
        <title>101 Dothideomycetes genomes: a test case for predicting lifestyles and emergence of pathogens.</title>
        <authorList>
            <person name="Haridas S."/>
            <person name="Albert R."/>
            <person name="Binder M."/>
            <person name="Bloem J."/>
            <person name="Labutti K."/>
            <person name="Salamov A."/>
            <person name="Andreopoulos B."/>
            <person name="Baker S."/>
            <person name="Barry K."/>
            <person name="Bills G."/>
            <person name="Bluhm B."/>
            <person name="Cannon C."/>
            <person name="Castanera R."/>
            <person name="Culley D."/>
            <person name="Daum C."/>
            <person name="Ezra D."/>
            <person name="Gonzalez J."/>
            <person name="Henrissat B."/>
            <person name="Kuo A."/>
            <person name="Liang C."/>
            <person name="Lipzen A."/>
            <person name="Lutzoni F."/>
            <person name="Magnuson J."/>
            <person name="Mondo S."/>
            <person name="Nolan M."/>
            <person name="Ohm R."/>
            <person name="Pangilinan J."/>
            <person name="Park H.-J."/>
            <person name="Ramirez L."/>
            <person name="Alfaro M."/>
            <person name="Sun H."/>
            <person name="Tritt A."/>
            <person name="Yoshinaga Y."/>
            <person name="Zwiers L.-H."/>
            <person name="Turgeon B."/>
            <person name="Goodwin S."/>
            <person name="Spatafora J."/>
            <person name="Crous P."/>
            <person name="Grigoriev I."/>
        </authorList>
    </citation>
    <scope>NUCLEOTIDE SEQUENCE</scope>
    <source>
        <strain evidence="2">CBS 110217</strain>
    </source>
</reference>
<accession>A0A9P4LS54</accession>
<name>A0A9P4LS54_9PLEO</name>
<feature type="compositionally biased region" description="Low complexity" evidence="1">
    <location>
        <begin position="21"/>
        <end position="33"/>
    </location>
</feature>
<organism evidence="2 3">
    <name type="scientific">Setomelanomma holmii</name>
    <dbReference type="NCBI Taxonomy" id="210430"/>
    <lineage>
        <taxon>Eukaryota</taxon>
        <taxon>Fungi</taxon>
        <taxon>Dikarya</taxon>
        <taxon>Ascomycota</taxon>
        <taxon>Pezizomycotina</taxon>
        <taxon>Dothideomycetes</taxon>
        <taxon>Pleosporomycetidae</taxon>
        <taxon>Pleosporales</taxon>
        <taxon>Pleosporineae</taxon>
        <taxon>Phaeosphaeriaceae</taxon>
        <taxon>Setomelanomma</taxon>
    </lineage>
</organism>
<evidence type="ECO:0000313" key="2">
    <source>
        <dbReference type="EMBL" id="KAF2035115.1"/>
    </source>
</evidence>
<gene>
    <name evidence="2" type="ORF">EK21DRAFT_84746</name>
</gene>
<dbReference type="Proteomes" id="UP000799777">
    <property type="component" value="Unassembled WGS sequence"/>
</dbReference>
<protein>
    <submittedName>
        <fullName evidence="2">Uncharacterized protein</fullName>
    </submittedName>
</protein>
<feature type="region of interest" description="Disordered" evidence="1">
    <location>
        <begin position="40"/>
        <end position="61"/>
    </location>
</feature>
<evidence type="ECO:0000313" key="3">
    <source>
        <dbReference type="Proteomes" id="UP000799777"/>
    </source>
</evidence>
<proteinExistence type="predicted"/>